<dbReference type="AlphaFoldDB" id="A0A3B3XJ98"/>
<feature type="signal peptide" evidence="3">
    <location>
        <begin position="1"/>
        <end position="25"/>
    </location>
</feature>
<feature type="domain" description="Ig-like" evidence="4">
    <location>
        <begin position="107"/>
        <end position="203"/>
    </location>
</feature>
<dbReference type="STRING" id="48701.ENSPMEP00000015131"/>
<proteinExistence type="predicted"/>
<dbReference type="SMART" id="SM00409">
    <property type="entry name" value="IG"/>
    <property type="match status" value="2"/>
</dbReference>
<accession>A0A3B3XJ98</accession>
<reference evidence="5" key="2">
    <citation type="submission" date="2025-09" db="UniProtKB">
        <authorList>
            <consortium name="Ensembl"/>
        </authorList>
    </citation>
    <scope>IDENTIFICATION</scope>
</reference>
<feature type="transmembrane region" description="Helical" evidence="2">
    <location>
        <begin position="222"/>
        <end position="243"/>
    </location>
</feature>
<reference evidence="5" key="1">
    <citation type="submission" date="2025-08" db="UniProtKB">
        <authorList>
            <consortium name="Ensembl"/>
        </authorList>
    </citation>
    <scope>IDENTIFICATION</scope>
</reference>
<dbReference type="InterPro" id="IPR007110">
    <property type="entry name" value="Ig-like_dom"/>
</dbReference>
<keyword evidence="6" id="KW-1185">Reference proteome</keyword>
<keyword evidence="2" id="KW-0812">Transmembrane</keyword>
<protein>
    <recommendedName>
        <fullName evidence="4">Ig-like domain-containing protein</fullName>
    </recommendedName>
</protein>
<evidence type="ECO:0000313" key="6">
    <source>
        <dbReference type="Proteomes" id="UP000261480"/>
    </source>
</evidence>
<evidence type="ECO:0000256" key="3">
    <source>
        <dbReference type="SAM" id="SignalP"/>
    </source>
</evidence>
<dbReference type="Ensembl" id="ENSPMET00000023318.1">
    <property type="protein sequence ID" value="ENSPMEP00000015131.1"/>
    <property type="gene ID" value="ENSPMEG00000017618.1"/>
</dbReference>
<dbReference type="InterPro" id="IPR013783">
    <property type="entry name" value="Ig-like_fold"/>
</dbReference>
<evidence type="ECO:0000259" key="4">
    <source>
        <dbReference type="PROSITE" id="PS50835"/>
    </source>
</evidence>
<dbReference type="InterPro" id="IPR003599">
    <property type="entry name" value="Ig_sub"/>
</dbReference>
<dbReference type="SUPFAM" id="SSF48726">
    <property type="entry name" value="Immunoglobulin"/>
    <property type="match status" value="1"/>
</dbReference>
<keyword evidence="2" id="KW-0472">Membrane</keyword>
<feature type="chain" id="PRO_5017344343" description="Ig-like domain-containing protein" evidence="3">
    <location>
        <begin position="26"/>
        <end position="253"/>
    </location>
</feature>
<keyword evidence="3" id="KW-0732">Signal</keyword>
<dbReference type="Gene3D" id="2.60.40.10">
    <property type="entry name" value="Immunoglobulins"/>
    <property type="match status" value="1"/>
</dbReference>
<sequence length="253" mass="27873">MEPVRSGCFCAFILFLAVRLRAADCAKVIVGDPFKIPISCEPGRLLRDLGDDGTREIATGQSGQWKVSREEDRDRIKIDSSNIVFTHTLYTDGGIYELTCSTSGTKETIQLEVVVASEKSVTQGDKVTLPCYFKTIRGTGLPGWWERNGNETPADRLTVSTDWITTGDLSLTIDGAQPEDSGDYFCYTQDGKRSGNPAAVRLTVTEKKSHQIISSTAAPGNIFTWVLAAILLVLIVALLYLWCCKLRNDRVKL</sequence>
<dbReference type="Proteomes" id="UP000261480">
    <property type="component" value="Unplaced"/>
</dbReference>
<dbReference type="Pfam" id="PF00047">
    <property type="entry name" value="ig"/>
    <property type="match status" value="1"/>
</dbReference>
<evidence type="ECO:0000313" key="5">
    <source>
        <dbReference type="Ensembl" id="ENSPMEP00000015131.1"/>
    </source>
</evidence>
<keyword evidence="2" id="KW-1133">Transmembrane helix</keyword>
<dbReference type="PROSITE" id="PS50835">
    <property type="entry name" value="IG_LIKE"/>
    <property type="match status" value="1"/>
</dbReference>
<organism evidence="5 6">
    <name type="scientific">Poecilia mexicana</name>
    <dbReference type="NCBI Taxonomy" id="48701"/>
    <lineage>
        <taxon>Eukaryota</taxon>
        <taxon>Metazoa</taxon>
        <taxon>Chordata</taxon>
        <taxon>Craniata</taxon>
        <taxon>Vertebrata</taxon>
        <taxon>Euteleostomi</taxon>
        <taxon>Actinopterygii</taxon>
        <taxon>Neopterygii</taxon>
        <taxon>Teleostei</taxon>
        <taxon>Neoteleostei</taxon>
        <taxon>Acanthomorphata</taxon>
        <taxon>Ovalentaria</taxon>
        <taxon>Atherinomorphae</taxon>
        <taxon>Cyprinodontiformes</taxon>
        <taxon>Poeciliidae</taxon>
        <taxon>Poeciliinae</taxon>
        <taxon>Poecilia</taxon>
    </lineage>
</organism>
<dbReference type="InterPro" id="IPR013151">
    <property type="entry name" value="Immunoglobulin_dom"/>
</dbReference>
<evidence type="ECO:0000256" key="2">
    <source>
        <dbReference type="SAM" id="Phobius"/>
    </source>
</evidence>
<name>A0A3B3XJ98_9TELE</name>
<evidence type="ECO:0000256" key="1">
    <source>
        <dbReference type="ARBA" id="ARBA00023319"/>
    </source>
</evidence>
<dbReference type="InterPro" id="IPR036179">
    <property type="entry name" value="Ig-like_dom_sf"/>
</dbReference>
<keyword evidence="1" id="KW-0393">Immunoglobulin domain</keyword>